<dbReference type="InterPro" id="IPR050792">
    <property type="entry name" value="ADP-ribosylglycohydrolase"/>
</dbReference>
<comment type="cofactor">
    <cofactor evidence="1">
        <name>Mg(2+)</name>
        <dbReference type="ChEBI" id="CHEBI:18420"/>
    </cofactor>
    <text evidence="1">Binds 2 magnesium ions per subunit.</text>
</comment>
<reference evidence="2 3" key="1">
    <citation type="submission" date="2019-07" db="EMBL/GenBank/DDBJ databases">
        <title>Whole genome shotgun sequence of Brevifollis gellanilyticus NBRC 108608.</title>
        <authorList>
            <person name="Hosoyama A."/>
            <person name="Uohara A."/>
            <person name="Ohji S."/>
            <person name="Ichikawa N."/>
        </authorList>
    </citation>
    <scope>NUCLEOTIDE SEQUENCE [LARGE SCALE GENOMIC DNA]</scope>
    <source>
        <strain evidence="2 3">NBRC 108608</strain>
    </source>
</reference>
<evidence type="ECO:0000313" key="3">
    <source>
        <dbReference type="Proteomes" id="UP000321577"/>
    </source>
</evidence>
<proteinExistence type="predicted"/>
<name>A0A512MBW4_9BACT</name>
<feature type="binding site" evidence="1">
    <location>
        <position position="274"/>
    </location>
    <ligand>
        <name>Mg(2+)</name>
        <dbReference type="ChEBI" id="CHEBI:18420"/>
        <label>1</label>
    </ligand>
</feature>
<keyword evidence="3" id="KW-1185">Reference proteome</keyword>
<dbReference type="Pfam" id="PF03747">
    <property type="entry name" value="ADP_ribosyl_GH"/>
    <property type="match status" value="1"/>
</dbReference>
<dbReference type="Gene3D" id="1.10.4080.10">
    <property type="entry name" value="ADP-ribosylation/Crystallin J1"/>
    <property type="match status" value="1"/>
</dbReference>
<dbReference type="PANTHER" id="PTHR16222">
    <property type="entry name" value="ADP-RIBOSYLGLYCOHYDROLASE"/>
    <property type="match status" value="1"/>
</dbReference>
<keyword evidence="1" id="KW-0479">Metal-binding</keyword>
<gene>
    <name evidence="2" type="ORF">BGE01nite_31320</name>
</gene>
<sequence>MKAGLSTDHSERLERALLSLDGLSVGDAFGQMMSTCARSARSVVQRGGLSSGPWWHTDDTQMAMAIVEELAAHGAIATDSLAKRFAERFQADPGRGYGKGVRMQLEEISRGADWRQTSAAAFSGRGSKGNGSAMRAAPLGAWFADDLTKVTSQSTQSSIVTHMHHEGIAGSVAISLAAAAAWRSRSSALDEARNAIWDAVLSSNTPPGETLDGIRKAKLVPPSMEPENAARFLGSGFLVTAPDTVPFAIWCAIRHLDNYHEALLSTLEGDGDCDTNCAIVGGIVALRVGREGIPTEWLKSRERLDLQPHLQ</sequence>
<dbReference type="InterPro" id="IPR036705">
    <property type="entry name" value="Ribosyl_crysJ1_sf"/>
</dbReference>
<dbReference type="AlphaFoldDB" id="A0A512MBW4"/>
<comment type="caution">
    <text evidence="2">The sequence shown here is derived from an EMBL/GenBank/DDBJ whole genome shotgun (WGS) entry which is preliminary data.</text>
</comment>
<evidence type="ECO:0000313" key="2">
    <source>
        <dbReference type="EMBL" id="GEP43841.1"/>
    </source>
</evidence>
<dbReference type="SUPFAM" id="SSF101478">
    <property type="entry name" value="ADP-ribosylglycohydrolase"/>
    <property type="match status" value="1"/>
</dbReference>
<organism evidence="2 3">
    <name type="scientific">Brevifollis gellanilyticus</name>
    <dbReference type="NCBI Taxonomy" id="748831"/>
    <lineage>
        <taxon>Bacteria</taxon>
        <taxon>Pseudomonadati</taxon>
        <taxon>Verrucomicrobiota</taxon>
        <taxon>Verrucomicrobiia</taxon>
        <taxon>Verrucomicrobiales</taxon>
        <taxon>Verrucomicrobiaceae</taxon>
    </lineage>
</organism>
<keyword evidence="1" id="KW-0460">Magnesium</keyword>
<evidence type="ECO:0000256" key="1">
    <source>
        <dbReference type="PIRSR" id="PIRSR605502-1"/>
    </source>
</evidence>
<dbReference type="GO" id="GO:0016787">
    <property type="term" value="F:hydrolase activity"/>
    <property type="evidence" value="ECO:0007669"/>
    <property type="project" value="UniProtKB-KW"/>
</dbReference>
<dbReference type="InterPro" id="IPR005502">
    <property type="entry name" value="Ribosyl_crysJ1"/>
</dbReference>
<dbReference type="Proteomes" id="UP000321577">
    <property type="component" value="Unassembled WGS sequence"/>
</dbReference>
<dbReference type="GO" id="GO:0046872">
    <property type="term" value="F:metal ion binding"/>
    <property type="evidence" value="ECO:0007669"/>
    <property type="project" value="UniProtKB-KW"/>
</dbReference>
<feature type="binding site" evidence="1">
    <location>
        <position position="275"/>
    </location>
    <ligand>
        <name>Mg(2+)</name>
        <dbReference type="ChEBI" id="CHEBI:18420"/>
        <label>1</label>
    </ligand>
</feature>
<keyword evidence="2" id="KW-0378">Hydrolase</keyword>
<accession>A0A512MBW4</accession>
<feature type="binding site" evidence="1">
    <location>
        <position position="58"/>
    </location>
    <ligand>
        <name>Mg(2+)</name>
        <dbReference type="ChEBI" id="CHEBI:18420"/>
        <label>1</label>
    </ligand>
</feature>
<feature type="binding site" evidence="1">
    <location>
        <position position="272"/>
    </location>
    <ligand>
        <name>Mg(2+)</name>
        <dbReference type="ChEBI" id="CHEBI:18420"/>
        <label>1</label>
    </ligand>
</feature>
<feature type="binding site" evidence="1">
    <location>
        <position position="59"/>
    </location>
    <ligand>
        <name>Mg(2+)</name>
        <dbReference type="ChEBI" id="CHEBI:18420"/>
        <label>1</label>
    </ligand>
</feature>
<dbReference type="OrthoDB" id="9798107at2"/>
<dbReference type="PANTHER" id="PTHR16222:SF12">
    <property type="entry name" value="ADP-RIBOSYLGLYCOHYDROLASE-RELATED"/>
    <property type="match status" value="1"/>
</dbReference>
<dbReference type="EMBL" id="BKAG01000022">
    <property type="protein sequence ID" value="GEP43841.1"/>
    <property type="molecule type" value="Genomic_DNA"/>
</dbReference>
<feature type="binding site" evidence="1">
    <location>
        <position position="57"/>
    </location>
    <ligand>
        <name>Mg(2+)</name>
        <dbReference type="ChEBI" id="CHEBI:18420"/>
        <label>1</label>
    </ligand>
</feature>
<dbReference type="RefSeq" id="WP_146851404.1">
    <property type="nucleotide sequence ID" value="NZ_BKAG01000022.1"/>
</dbReference>
<protein>
    <submittedName>
        <fullName evidence="2">Hydrolase</fullName>
    </submittedName>
</protein>